<organism evidence="1 2">
    <name type="scientific">Candidatus Aphodocola excrementigallinarum</name>
    <dbReference type="NCBI Taxonomy" id="2840670"/>
    <lineage>
        <taxon>Bacteria</taxon>
        <taxon>Bacillati</taxon>
        <taxon>Bacillota</taxon>
        <taxon>Bacilli</taxon>
        <taxon>Candidatus Aphodocola</taxon>
    </lineage>
</organism>
<reference evidence="1" key="1">
    <citation type="submission" date="2020-10" db="EMBL/GenBank/DDBJ databases">
        <authorList>
            <person name="Gilroy R."/>
        </authorList>
    </citation>
    <scope>NUCLEOTIDE SEQUENCE</scope>
    <source>
        <strain evidence="1">CHK193-30670</strain>
    </source>
</reference>
<evidence type="ECO:0000313" key="2">
    <source>
        <dbReference type="Proteomes" id="UP000824074"/>
    </source>
</evidence>
<reference evidence="1" key="2">
    <citation type="journal article" date="2021" name="PeerJ">
        <title>Extensive microbial diversity within the chicken gut microbiome revealed by metagenomics and culture.</title>
        <authorList>
            <person name="Gilroy R."/>
            <person name="Ravi A."/>
            <person name="Getino M."/>
            <person name="Pursley I."/>
            <person name="Horton D.L."/>
            <person name="Alikhan N.F."/>
            <person name="Baker D."/>
            <person name="Gharbi K."/>
            <person name="Hall N."/>
            <person name="Watson M."/>
            <person name="Adriaenssens E.M."/>
            <person name="Foster-Nyarko E."/>
            <person name="Jarju S."/>
            <person name="Secka A."/>
            <person name="Antonio M."/>
            <person name="Oren A."/>
            <person name="Chaudhuri R.R."/>
            <person name="La Ragione R."/>
            <person name="Hildebrand F."/>
            <person name="Pallen M.J."/>
        </authorList>
    </citation>
    <scope>NUCLEOTIDE SEQUENCE</scope>
    <source>
        <strain evidence="1">CHK193-30670</strain>
    </source>
</reference>
<comment type="caution">
    <text evidence="1">The sequence shown here is derived from an EMBL/GenBank/DDBJ whole genome shotgun (WGS) entry which is preliminary data.</text>
</comment>
<gene>
    <name evidence="1" type="ORF">IAB68_02915</name>
</gene>
<accession>A0A9D1IQA1</accession>
<dbReference type="Proteomes" id="UP000824074">
    <property type="component" value="Unassembled WGS sequence"/>
</dbReference>
<protein>
    <submittedName>
        <fullName evidence="1">Uncharacterized protein</fullName>
    </submittedName>
</protein>
<dbReference type="EMBL" id="DVMT01000029">
    <property type="protein sequence ID" value="HIU40237.1"/>
    <property type="molecule type" value="Genomic_DNA"/>
</dbReference>
<sequence length="93" mass="11075">MNIDEMDIKVLKENFDDETIKEIDVENVAEINKYLLDNGVYYAKDLFLSSLDLFLLPKKEFIKRFEKLKRKLDDDFVDKLGEDSSLIEIMYED</sequence>
<evidence type="ECO:0000313" key="1">
    <source>
        <dbReference type="EMBL" id="HIU40237.1"/>
    </source>
</evidence>
<name>A0A9D1IQA1_9FIRM</name>
<proteinExistence type="predicted"/>
<dbReference type="AlphaFoldDB" id="A0A9D1IQA1"/>